<reference evidence="1 2" key="1">
    <citation type="submission" date="2010-03" db="EMBL/GenBank/DDBJ databases">
        <title>The genome sequence of Eubacterium siraeum V10Sc8a.</title>
        <authorList>
            <consortium name="metaHIT consortium -- http://www.metahit.eu/"/>
            <person name="Pajon A."/>
            <person name="Turner K."/>
            <person name="Parkhill J."/>
            <person name="Duncan S."/>
            <person name="Flint H."/>
        </authorList>
    </citation>
    <scope>NUCLEOTIDE SEQUENCE [LARGE SCALE GENOMIC DNA]</scope>
    <source>
        <strain evidence="1 2">V10Sc8a</strain>
    </source>
</reference>
<reference evidence="1 2" key="2">
    <citation type="submission" date="2010-03" db="EMBL/GenBank/DDBJ databases">
        <authorList>
            <person name="Pajon A."/>
        </authorList>
    </citation>
    <scope>NUCLEOTIDE SEQUENCE [LARGE SCALE GENOMIC DNA]</scope>
    <source>
        <strain evidence="1 2">V10Sc8a</strain>
    </source>
</reference>
<dbReference type="KEGG" id="esr:ES1_07530"/>
<dbReference type="EMBL" id="FP929059">
    <property type="protein sequence ID" value="CBL33850.1"/>
    <property type="molecule type" value="Genomic_DNA"/>
</dbReference>
<evidence type="ECO:0000313" key="2">
    <source>
        <dbReference type="Proteomes" id="UP000007050"/>
    </source>
</evidence>
<dbReference type="Proteomes" id="UP000007050">
    <property type="component" value="Chromosome"/>
</dbReference>
<dbReference type="AlphaFoldDB" id="D4MJB7"/>
<sequence>MAVARSLYPDKYKWENEFIPAVANLIDEYGMIDYMSGYGFKKKTT</sequence>
<proteinExistence type="predicted"/>
<dbReference type="HOGENOM" id="CLU_3199999_0_0_9"/>
<name>D4MJB7_9FIRM</name>
<accession>D4MJB7</accession>
<dbReference type="BioCyc" id="ESIR717961:G136L-616-MONOMER"/>
<dbReference type="PATRIC" id="fig|717961.3.peg.852"/>
<evidence type="ECO:0000313" key="1">
    <source>
        <dbReference type="EMBL" id="CBL33850.1"/>
    </source>
</evidence>
<gene>
    <name evidence="1" type="ORF">ES1_07530</name>
</gene>
<organism evidence="1 2">
    <name type="scientific">[Eubacterium] siraeum V10Sc8a</name>
    <dbReference type="NCBI Taxonomy" id="717961"/>
    <lineage>
        <taxon>Bacteria</taxon>
        <taxon>Bacillati</taxon>
        <taxon>Bacillota</taxon>
        <taxon>Clostridia</taxon>
        <taxon>Eubacteriales</taxon>
        <taxon>Oscillospiraceae</taxon>
        <taxon>Oscillospiraceae incertae sedis</taxon>
    </lineage>
</organism>
<protein>
    <submittedName>
        <fullName evidence="1">Uncharacterized protein</fullName>
    </submittedName>
</protein>